<dbReference type="EC" id="1.14.13.22" evidence="8"/>
<dbReference type="GO" id="GO:0018667">
    <property type="term" value="F:cyclohexanone monooxygenase activity"/>
    <property type="evidence" value="ECO:0007669"/>
    <property type="project" value="UniProtKB-EC"/>
</dbReference>
<comment type="cofactor">
    <cofactor evidence="1">
        <name>FAD</name>
        <dbReference type="ChEBI" id="CHEBI:57692"/>
    </cofactor>
</comment>
<dbReference type="PANTHER" id="PTHR43098:SF3">
    <property type="entry name" value="L-ORNITHINE N(5)-MONOOXYGENASE-RELATED"/>
    <property type="match status" value="1"/>
</dbReference>
<evidence type="ECO:0000313" key="9">
    <source>
        <dbReference type="Proteomes" id="UP001180845"/>
    </source>
</evidence>
<keyword evidence="7 8" id="KW-0503">Monooxygenase</keyword>
<proteinExistence type="inferred from homology"/>
<keyword evidence="4" id="KW-0274">FAD</keyword>
<dbReference type="Proteomes" id="UP001180845">
    <property type="component" value="Unassembled WGS sequence"/>
</dbReference>
<evidence type="ECO:0000256" key="6">
    <source>
        <dbReference type="ARBA" id="ARBA00023002"/>
    </source>
</evidence>
<comment type="similarity">
    <text evidence="2">Belongs to the FAD-binding monooxygenase family.</text>
</comment>
<comment type="caution">
    <text evidence="8">The sequence shown here is derived from an EMBL/GenBank/DDBJ whole genome shotgun (WGS) entry which is preliminary data.</text>
</comment>
<organism evidence="8 9">
    <name type="scientific">Haloactinomyces albus</name>
    <dbReference type="NCBI Taxonomy" id="1352928"/>
    <lineage>
        <taxon>Bacteria</taxon>
        <taxon>Bacillati</taxon>
        <taxon>Actinomycetota</taxon>
        <taxon>Actinomycetes</taxon>
        <taxon>Actinopolysporales</taxon>
        <taxon>Actinopolysporaceae</taxon>
        <taxon>Haloactinomyces</taxon>
    </lineage>
</organism>
<evidence type="ECO:0000256" key="1">
    <source>
        <dbReference type="ARBA" id="ARBA00001974"/>
    </source>
</evidence>
<protein>
    <submittedName>
        <fullName evidence="8">Cyclohexanone monooxygenase</fullName>
        <ecNumber evidence="8">1.14.13.22</ecNumber>
    </submittedName>
</protein>
<evidence type="ECO:0000313" key="8">
    <source>
        <dbReference type="EMBL" id="MDR7303967.1"/>
    </source>
</evidence>
<reference evidence="8" key="1">
    <citation type="submission" date="2023-07" db="EMBL/GenBank/DDBJ databases">
        <title>Sequencing the genomes of 1000 actinobacteria strains.</title>
        <authorList>
            <person name="Klenk H.-P."/>
        </authorList>
    </citation>
    <scope>NUCLEOTIDE SEQUENCE</scope>
    <source>
        <strain evidence="8">DSM 45977</strain>
    </source>
</reference>
<dbReference type="AlphaFoldDB" id="A0AAE3ZIR6"/>
<keyword evidence="6 8" id="KW-0560">Oxidoreductase</keyword>
<dbReference type="Pfam" id="PF13738">
    <property type="entry name" value="Pyr_redox_3"/>
    <property type="match status" value="1"/>
</dbReference>
<evidence type="ECO:0000256" key="4">
    <source>
        <dbReference type="ARBA" id="ARBA00022827"/>
    </source>
</evidence>
<keyword evidence="5" id="KW-0521">NADP</keyword>
<keyword evidence="3" id="KW-0285">Flavoprotein</keyword>
<evidence type="ECO:0000256" key="2">
    <source>
        <dbReference type="ARBA" id="ARBA00010139"/>
    </source>
</evidence>
<evidence type="ECO:0000256" key="3">
    <source>
        <dbReference type="ARBA" id="ARBA00022630"/>
    </source>
</evidence>
<dbReference type="InterPro" id="IPR036188">
    <property type="entry name" value="FAD/NAD-bd_sf"/>
</dbReference>
<dbReference type="EMBL" id="JAVDXW010000001">
    <property type="protein sequence ID" value="MDR7303967.1"/>
    <property type="molecule type" value="Genomic_DNA"/>
</dbReference>
<name>A0AAE3ZIR6_9ACTN</name>
<dbReference type="InterPro" id="IPR050775">
    <property type="entry name" value="FAD-binding_Monooxygenases"/>
</dbReference>
<accession>A0AAE3ZIR6</accession>
<gene>
    <name evidence="8" type="ORF">JOF55_004148</name>
</gene>
<dbReference type="PANTHER" id="PTHR43098">
    <property type="entry name" value="L-ORNITHINE N(5)-MONOOXYGENASE-RELATED"/>
    <property type="match status" value="1"/>
</dbReference>
<sequence length="543" mass="60823">MANSHFAQSDVGQQGDFFDAVIVGAGFSGLYMLYKLRNQGLSVRLFEAGSDVGGTWYWNRYPGARCDVESVDYSYSFSEELQQEWSWQERYPAQPEILSYLRHVADRFDLRRDIVLDTKVTATTYDDSSNAWTVHPDNGVPVTSRFCIMATGCLSIPKTPDVPGLQNFRGKVYHTADWPEYEVSFAEERVGVIGTGSSGVQTIPVLAERARHLTVFQRTAAYSVPARNRPLDAETERAVKANYTERRRTARAMPAGLDVDPNPQSALEVDAEQREREYSRRWDRGGFVVLGAYSDLMTDQRANDTISEFIRNKIRDTVTDRETAEKLLPSGFPFGAKRPCYDTGYYETFNREDVTLVDLKQSPLETITPTGVQTSGEHHELDSIVLATGFDAMTGALSRIDILGRNGTALADKWTDGPRTYLGLGSEGFPNLFFLAGPGSPSVLTNMVTAIEQHVEWIARCIEHVRVNEYRSIEPTAEAEDQWVDHVNYVADQTLYPQANSWYLGANVPGKPRIFMPYPGGMNAYEDKCNEVAEQGYSGFALK</sequence>
<keyword evidence="9" id="KW-1185">Reference proteome</keyword>
<evidence type="ECO:0000256" key="7">
    <source>
        <dbReference type="ARBA" id="ARBA00023033"/>
    </source>
</evidence>
<dbReference type="Gene3D" id="3.50.50.60">
    <property type="entry name" value="FAD/NAD(P)-binding domain"/>
    <property type="match status" value="2"/>
</dbReference>
<dbReference type="RefSeq" id="WP_310276918.1">
    <property type="nucleotide sequence ID" value="NZ_JAVDXW010000001.1"/>
</dbReference>
<dbReference type="SUPFAM" id="SSF51905">
    <property type="entry name" value="FAD/NAD(P)-binding domain"/>
    <property type="match status" value="1"/>
</dbReference>
<evidence type="ECO:0000256" key="5">
    <source>
        <dbReference type="ARBA" id="ARBA00022857"/>
    </source>
</evidence>